<organism evidence="3 4">
    <name type="scientific">Priestia megaterium</name>
    <name type="common">Bacillus megaterium</name>
    <dbReference type="NCBI Taxonomy" id="1404"/>
    <lineage>
        <taxon>Bacteria</taxon>
        <taxon>Bacillati</taxon>
        <taxon>Bacillota</taxon>
        <taxon>Bacilli</taxon>
        <taxon>Bacillales</taxon>
        <taxon>Bacillaceae</taxon>
        <taxon>Priestia</taxon>
    </lineage>
</organism>
<name>A0A6M6DYP9_PRIMG</name>
<dbReference type="EMBL" id="CP045272">
    <property type="protein sequence ID" value="QJX76455.1"/>
    <property type="molecule type" value="Genomic_DNA"/>
</dbReference>
<evidence type="ECO:0000313" key="3">
    <source>
        <dbReference type="EMBL" id="QJX76455.1"/>
    </source>
</evidence>
<dbReference type="InterPro" id="IPR025509">
    <property type="entry name" value="DUF4396"/>
</dbReference>
<evidence type="ECO:0000313" key="4">
    <source>
        <dbReference type="Proteomes" id="UP000501076"/>
    </source>
</evidence>
<dbReference type="Pfam" id="PF14342">
    <property type="entry name" value="DUF4396"/>
    <property type="match status" value="1"/>
</dbReference>
<dbReference type="AlphaFoldDB" id="A0A6M6DYP9"/>
<keyword evidence="1" id="KW-0812">Transmembrane</keyword>
<feature type="transmembrane region" description="Helical" evidence="1">
    <location>
        <begin position="34"/>
        <end position="56"/>
    </location>
</feature>
<keyword evidence="1" id="KW-0472">Membrane</keyword>
<protein>
    <submittedName>
        <fullName evidence="3">DUF4396 domain-containing protein</fullName>
    </submittedName>
</protein>
<accession>A0A6M6DYP9</accession>
<sequence>MSWLEILSYIAIAIGIIQFLVITIDVIRHSQMMFVMNIVWPITGLYFPVAGIWFYFKLGRKDRKKHDHAHYSSDYMHDAHEGHHHEHHHSEKPFWQSVFVSTTHCSSGCSVGDLIGAPIVFLTGWTIAGSVLFADYVAEFILAYIAGIAFQYYGMSMKDNSSKEELKNAVKADTWSLIAFEIGMFGWMALSHYVFFTQAPKPDSAVFWFMMQIAMIIGFCTSYPANWVLVKKGVKHAM</sequence>
<reference evidence="3 4" key="1">
    <citation type="submission" date="2019-10" db="EMBL/GenBank/DDBJ databases">
        <title>Complete genome sequences for adaption low water activity.</title>
        <authorList>
            <person name="Zhao L."/>
            <person name="Zhong J."/>
        </authorList>
    </citation>
    <scope>NUCLEOTIDE SEQUENCE [LARGE SCALE GENOMIC DNA]</scope>
    <source>
        <strain evidence="3 4">FDU301</strain>
    </source>
</reference>
<proteinExistence type="predicted"/>
<dbReference type="RefSeq" id="WP_171776862.1">
    <property type="nucleotide sequence ID" value="NZ_CP045272.1"/>
</dbReference>
<gene>
    <name evidence="3" type="ORF">FDZ14_09740</name>
</gene>
<feature type="transmembrane region" description="Helical" evidence="1">
    <location>
        <begin position="131"/>
        <end position="153"/>
    </location>
</feature>
<dbReference type="Proteomes" id="UP000501076">
    <property type="component" value="Chromosome"/>
</dbReference>
<feature type="transmembrane region" description="Helical" evidence="1">
    <location>
        <begin position="174"/>
        <end position="195"/>
    </location>
</feature>
<evidence type="ECO:0000256" key="1">
    <source>
        <dbReference type="SAM" id="Phobius"/>
    </source>
</evidence>
<feature type="transmembrane region" description="Helical" evidence="1">
    <location>
        <begin position="6"/>
        <end position="27"/>
    </location>
</feature>
<feature type="domain" description="DUF4396" evidence="2">
    <location>
        <begin position="95"/>
        <end position="235"/>
    </location>
</feature>
<evidence type="ECO:0000259" key="2">
    <source>
        <dbReference type="Pfam" id="PF14342"/>
    </source>
</evidence>
<keyword evidence="1" id="KW-1133">Transmembrane helix</keyword>
<feature type="transmembrane region" description="Helical" evidence="1">
    <location>
        <begin position="207"/>
        <end position="230"/>
    </location>
</feature>